<dbReference type="Proteomes" id="UP000036520">
    <property type="component" value="Chromosome"/>
</dbReference>
<proteinExistence type="predicted"/>
<dbReference type="KEGG" id="camu:CA2015_1817"/>
<dbReference type="EMBL" id="CP012040">
    <property type="protein sequence ID" value="AKP51250.1"/>
    <property type="molecule type" value="Genomic_DNA"/>
</dbReference>
<evidence type="ECO:0000313" key="1">
    <source>
        <dbReference type="EMBL" id="AKP51250.1"/>
    </source>
</evidence>
<accession>A0A0H4PDQ3</accession>
<protein>
    <submittedName>
        <fullName evidence="1">Uncharacterized protein</fullName>
    </submittedName>
</protein>
<sequence length="50" mass="5694">MTLGLKFEILLQISTSNHISVGYMSVDAIYTQARVMKVFNFHFGSKVTLR</sequence>
<dbReference type="STRING" id="320787.CA2015_1817"/>
<organism evidence="1 2">
    <name type="scientific">Cyclobacterium amurskyense</name>
    <dbReference type="NCBI Taxonomy" id="320787"/>
    <lineage>
        <taxon>Bacteria</taxon>
        <taxon>Pseudomonadati</taxon>
        <taxon>Bacteroidota</taxon>
        <taxon>Cytophagia</taxon>
        <taxon>Cytophagales</taxon>
        <taxon>Cyclobacteriaceae</taxon>
        <taxon>Cyclobacterium</taxon>
    </lineage>
</organism>
<evidence type="ECO:0000313" key="2">
    <source>
        <dbReference type="Proteomes" id="UP000036520"/>
    </source>
</evidence>
<keyword evidence="2" id="KW-1185">Reference proteome</keyword>
<dbReference type="AlphaFoldDB" id="A0A0H4PDQ3"/>
<name>A0A0H4PDQ3_9BACT</name>
<reference evidence="1 2" key="1">
    <citation type="submission" date="2015-07" db="EMBL/GenBank/DDBJ databases">
        <authorList>
            <person name="Kim K.M."/>
        </authorList>
    </citation>
    <scope>NUCLEOTIDE SEQUENCE [LARGE SCALE GENOMIC DNA]</scope>
    <source>
        <strain evidence="1 2">KCTC 12363</strain>
    </source>
</reference>
<gene>
    <name evidence="1" type="ORF">CA2015_1817</name>
</gene>